<evidence type="ECO:0000256" key="2">
    <source>
        <dbReference type="ARBA" id="ARBA00009347"/>
    </source>
</evidence>
<evidence type="ECO:0000259" key="9">
    <source>
        <dbReference type="Pfam" id="PF02771"/>
    </source>
</evidence>
<feature type="domain" description="Acyl-CoA dehydrogenase/oxidase N-terminal" evidence="9">
    <location>
        <begin position="6"/>
        <end position="117"/>
    </location>
</feature>
<gene>
    <name evidence="10" type="ORF">BLL42_26400</name>
</gene>
<dbReference type="Pfam" id="PF02770">
    <property type="entry name" value="Acyl-CoA_dh_M"/>
    <property type="match status" value="1"/>
</dbReference>
<evidence type="ECO:0000313" key="10">
    <source>
        <dbReference type="EMBL" id="APC19058.1"/>
    </source>
</evidence>
<evidence type="ECO:0000259" key="7">
    <source>
        <dbReference type="Pfam" id="PF00441"/>
    </source>
</evidence>
<dbReference type="SUPFAM" id="SSF56645">
    <property type="entry name" value="Acyl-CoA dehydrogenase NM domain-like"/>
    <property type="match status" value="1"/>
</dbReference>
<evidence type="ECO:0000256" key="6">
    <source>
        <dbReference type="RuleBase" id="RU362125"/>
    </source>
</evidence>
<organism evidence="10 11">
    <name type="scientific">Pseudomonas frederiksbergensis</name>
    <dbReference type="NCBI Taxonomy" id="104087"/>
    <lineage>
        <taxon>Bacteria</taxon>
        <taxon>Pseudomonadati</taxon>
        <taxon>Pseudomonadota</taxon>
        <taxon>Gammaproteobacteria</taxon>
        <taxon>Pseudomonadales</taxon>
        <taxon>Pseudomonadaceae</taxon>
        <taxon>Pseudomonas</taxon>
    </lineage>
</organism>
<dbReference type="InterPro" id="IPR046373">
    <property type="entry name" value="Acyl-CoA_Oxase/DH_mid-dom_sf"/>
</dbReference>
<dbReference type="PROSITE" id="PS00072">
    <property type="entry name" value="ACYL_COA_DH_1"/>
    <property type="match status" value="1"/>
</dbReference>
<dbReference type="Pfam" id="PF00441">
    <property type="entry name" value="Acyl-CoA_dh_1"/>
    <property type="match status" value="1"/>
</dbReference>
<feature type="domain" description="Acyl-CoA oxidase/dehydrogenase middle" evidence="8">
    <location>
        <begin position="121"/>
        <end position="220"/>
    </location>
</feature>
<dbReference type="InterPro" id="IPR009100">
    <property type="entry name" value="AcylCoA_DH/oxidase_NM_dom_sf"/>
</dbReference>
<dbReference type="SUPFAM" id="SSF47203">
    <property type="entry name" value="Acyl-CoA dehydrogenase C-terminal domain-like"/>
    <property type="match status" value="1"/>
</dbReference>
<dbReference type="InterPro" id="IPR037069">
    <property type="entry name" value="AcylCoA_DH/ox_N_sf"/>
</dbReference>
<dbReference type="PANTHER" id="PTHR43884">
    <property type="entry name" value="ACYL-COA DEHYDROGENASE"/>
    <property type="match status" value="1"/>
</dbReference>
<dbReference type="PIRSF" id="PIRSF016578">
    <property type="entry name" value="HsaA"/>
    <property type="match status" value="1"/>
</dbReference>
<evidence type="ECO:0000256" key="1">
    <source>
        <dbReference type="ARBA" id="ARBA00001974"/>
    </source>
</evidence>
<sequence>MNFQLTQEQEMLVDAVRSFVAKELLPHEEAVDRADEVSPELAAQIRGKAIAAGFYAFNMPEEVGGGGLDYLSQALIERELSKVSWALHVFVARPSKILMACTGQQINDYLLPCIQGEKIDCFALTEPGAGSDANAIKTRAVRDGDDFVLNGSKHFISHAGHADFAIVFAVTDTYEHNGRKRNAVTSFLVDRNTPGMTIRRGSKCVSNRGYHTFEMFFDDCRVPASKVLGEVGKGWDVANAWLTAGRVMVAANCVGQAQRALDVSLQWAADRKQFGQPIGTYQGVSFKLADMATQIRAAELLTLHTAWKMDQGTMTDGEAGMAKLFASEVLGRAADEAVQIFGGMGLMDEGPVERIWRNARIERIWEGTSEIQRHIISRELLRPLLLR</sequence>
<reference evidence="11" key="1">
    <citation type="submission" date="2016-10" db="EMBL/GenBank/DDBJ databases">
        <title>Pseudomonas frederiksbergensis ERGS4:02 complete genome.</title>
        <authorList>
            <person name="Kumar R."/>
            <person name="Acharya V."/>
            <person name="Singh D."/>
        </authorList>
    </citation>
    <scope>NUCLEOTIDE SEQUENCE [LARGE SCALE GENOMIC DNA]</scope>
    <source>
        <strain evidence="11">ERGS4:02</strain>
    </source>
</reference>
<dbReference type="FunFam" id="1.20.140.10:FF:000001">
    <property type="entry name" value="Acyl-CoA dehydrogenase"/>
    <property type="match status" value="1"/>
</dbReference>
<evidence type="ECO:0000256" key="3">
    <source>
        <dbReference type="ARBA" id="ARBA00022630"/>
    </source>
</evidence>
<dbReference type="InterPro" id="IPR006091">
    <property type="entry name" value="Acyl-CoA_Oxase/DH_mid-dom"/>
</dbReference>
<dbReference type="RefSeq" id="WP_071555596.1">
    <property type="nucleotide sequence ID" value="NZ_CP017886.1"/>
</dbReference>
<comment type="cofactor">
    <cofactor evidence="1 6">
        <name>FAD</name>
        <dbReference type="ChEBI" id="CHEBI:57692"/>
    </cofactor>
</comment>
<dbReference type="Gene3D" id="1.20.140.10">
    <property type="entry name" value="Butyryl-CoA Dehydrogenase, subunit A, domain 3"/>
    <property type="match status" value="1"/>
</dbReference>
<dbReference type="PANTHER" id="PTHR43884:SF40">
    <property type="entry name" value="ACYL-COA DEHYDROGENASE"/>
    <property type="match status" value="1"/>
</dbReference>
<keyword evidence="3 6" id="KW-0285">Flavoprotein</keyword>
<dbReference type="Gene3D" id="1.10.540.10">
    <property type="entry name" value="Acyl-CoA dehydrogenase/oxidase, N-terminal domain"/>
    <property type="match status" value="1"/>
</dbReference>
<dbReference type="Gene3D" id="2.40.110.10">
    <property type="entry name" value="Butyryl-CoA Dehydrogenase, subunit A, domain 2"/>
    <property type="match status" value="1"/>
</dbReference>
<dbReference type="FunFam" id="2.40.110.10:FF:000002">
    <property type="entry name" value="Acyl-CoA dehydrogenase fadE12"/>
    <property type="match status" value="1"/>
</dbReference>
<evidence type="ECO:0000256" key="4">
    <source>
        <dbReference type="ARBA" id="ARBA00022827"/>
    </source>
</evidence>
<keyword evidence="5 6" id="KW-0560">Oxidoreductase</keyword>
<protein>
    <submittedName>
        <fullName evidence="10">Acyl-CoA dehydrogenase</fullName>
    </submittedName>
</protein>
<accession>A0A1J0ESC8</accession>
<evidence type="ECO:0000313" key="11">
    <source>
        <dbReference type="Proteomes" id="UP000182567"/>
    </source>
</evidence>
<proteinExistence type="inferred from homology"/>
<dbReference type="GO" id="GO:0003995">
    <property type="term" value="F:acyl-CoA dehydrogenase activity"/>
    <property type="evidence" value="ECO:0007669"/>
    <property type="project" value="InterPro"/>
</dbReference>
<dbReference type="AlphaFoldDB" id="A0A1J0ESC8"/>
<dbReference type="GO" id="GO:0050660">
    <property type="term" value="F:flavin adenine dinucleotide binding"/>
    <property type="evidence" value="ECO:0007669"/>
    <property type="project" value="InterPro"/>
</dbReference>
<dbReference type="EMBL" id="CP017886">
    <property type="protein sequence ID" value="APC19058.1"/>
    <property type="molecule type" value="Genomic_DNA"/>
</dbReference>
<dbReference type="Pfam" id="PF02771">
    <property type="entry name" value="Acyl-CoA_dh_N"/>
    <property type="match status" value="1"/>
</dbReference>
<dbReference type="PROSITE" id="PS00073">
    <property type="entry name" value="ACYL_COA_DH_2"/>
    <property type="match status" value="1"/>
</dbReference>
<comment type="similarity">
    <text evidence="2 6">Belongs to the acyl-CoA dehydrogenase family.</text>
</comment>
<dbReference type="InterPro" id="IPR006089">
    <property type="entry name" value="Acyl-CoA_DH_CS"/>
</dbReference>
<dbReference type="InterPro" id="IPR013786">
    <property type="entry name" value="AcylCoA_DH/ox_N"/>
</dbReference>
<keyword evidence="4 6" id="KW-0274">FAD</keyword>
<dbReference type="GeneID" id="46911825"/>
<evidence type="ECO:0000259" key="8">
    <source>
        <dbReference type="Pfam" id="PF02770"/>
    </source>
</evidence>
<dbReference type="OrthoDB" id="9770681at2"/>
<name>A0A1J0ESC8_9PSED</name>
<evidence type="ECO:0000256" key="5">
    <source>
        <dbReference type="ARBA" id="ARBA00023002"/>
    </source>
</evidence>
<dbReference type="InterPro" id="IPR036250">
    <property type="entry name" value="AcylCo_DH-like_C"/>
</dbReference>
<dbReference type="Proteomes" id="UP000182567">
    <property type="component" value="Chromosome"/>
</dbReference>
<dbReference type="InterPro" id="IPR009075">
    <property type="entry name" value="AcylCo_DH/oxidase_C"/>
</dbReference>
<feature type="domain" description="Acyl-CoA dehydrogenase/oxidase C-terminal" evidence="7">
    <location>
        <begin position="232"/>
        <end position="380"/>
    </location>
</feature>